<reference evidence="3 4" key="1">
    <citation type="journal article" date="2007" name="Nature">
        <title>Evolution of genes and genomes on the Drosophila phylogeny.</title>
        <authorList>
            <consortium name="Drosophila 12 Genomes Consortium"/>
            <person name="Clark A.G."/>
            <person name="Eisen M.B."/>
            <person name="Smith D.R."/>
            <person name="Bergman C.M."/>
            <person name="Oliver B."/>
            <person name="Markow T.A."/>
            <person name="Kaufman T.C."/>
            <person name="Kellis M."/>
            <person name="Gelbart W."/>
            <person name="Iyer V.N."/>
            <person name="Pollard D.A."/>
            <person name="Sackton T.B."/>
            <person name="Larracuente A.M."/>
            <person name="Singh N.D."/>
            <person name="Abad J.P."/>
            <person name="Abt D.N."/>
            <person name="Adryan B."/>
            <person name="Aguade M."/>
            <person name="Akashi H."/>
            <person name="Anderson W.W."/>
            <person name="Aquadro C.F."/>
            <person name="Ardell D.H."/>
            <person name="Arguello R."/>
            <person name="Artieri C.G."/>
            <person name="Barbash D.A."/>
            <person name="Barker D."/>
            <person name="Barsanti P."/>
            <person name="Batterham P."/>
            <person name="Batzoglou S."/>
            <person name="Begun D."/>
            <person name="Bhutkar A."/>
            <person name="Blanco E."/>
            <person name="Bosak S.A."/>
            <person name="Bradley R.K."/>
            <person name="Brand A.D."/>
            <person name="Brent M.R."/>
            <person name="Brooks A.N."/>
            <person name="Brown R.H."/>
            <person name="Butlin R.K."/>
            <person name="Caggese C."/>
            <person name="Calvi B.R."/>
            <person name="Bernardo de Carvalho A."/>
            <person name="Caspi A."/>
            <person name="Castrezana S."/>
            <person name="Celniker S.E."/>
            <person name="Chang J.L."/>
            <person name="Chapple C."/>
            <person name="Chatterji S."/>
            <person name="Chinwalla A."/>
            <person name="Civetta A."/>
            <person name="Clifton S.W."/>
            <person name="Comeron J.M."/>
            <person name="Costello J.C."/>
            <person name="Coyne J.A."/>
            <person name="Daub J."/>
            <person name="David R.G."/>
            <person name="Delcher A.L."/>
            <person name="Delehaunty K."/>
            <person name="Do C.B."/>
            <person name="Ebling H."/>
            <person name="Edwards K."/>
            <person name="Eickbush T."/>
            <person name="Evans J.D."/>
            <person name="Filipski A."/>
            <person name="Findeiss S."/>
            <person name="Freyhult E."/>
            <person name="Fulton L."/>
            <person name="Fulton R."/>
            <person name="Garcia A.C."/>
            <person name="Gardiner A."/>
            <person name="Garfield D.A."/>
            <person name="Garvin B.E."/>
            <person name="Gibson G."/>
            <person name="Gilbert D."/>
            <person name="Gnerre S."/>
            <person name="Godfrey J."/>
            <person name="Good R."/>
            <person name="Gotea V."/>
            <person name="Gravely B."/>
            <person name="Greenberg A.J."/>
            <person name="Griffiths-Jones S."/>
            <person name="Gross S."/>
            <person name="Guigo R."/>
            <person name="Gustafson E.A."/>
            <person name="Haerty W."/>
            <person name="Hahn M.W."/>
            <person name="Halligan D.L."/>
            <person name="Halpern A.L."/>
            <person name="Halter G.M."/>
            <person name="Han M.V."/>
            <person name="Heger A."/>
            <person name="Hillier L."/>
            <person name="Hinrichs A.S."/>
            <person name="Holmes I."/>
            <person name="Hoskins R.A."/>
            <person name="Hubisz M.J."/>
            <person name="Hultmark D."/>
            <person name="Huntley M.A."/>
            <person name="Jaffe D.B."/>
            <person name="Jagadeeshan S."/>
            <person name="Jeck W.R."/>
            <person name="Johnson J."/>
            <person name="Jones C.D."/>
            <person name="Jordan W.C."/>
            <person name="Karpen G.H."/>
            <person name="Kataoka E."/>
            <person name="Keightley P.D."/>
            <person name="Kheradpour P."/>
            <person name="Kirkness E.F."/>
            <person name="Koerich L.B."/>
            <person name="Kristiansen K."/>
            <person name="Kudrna D."/>
            <person name="Kulathinal R.J."/>
            <person name="Kumar S."/>
            <person name="Kwok R."/>
            <person name="Lander E."/>
            <person name="Langley C.H."/>
            <person name="Lapoint R."/>
            <person name="Lazzaro B.P."/>
            <person name="Lee S.J."/>
            <person name="Levesque L."/>
            <person name="Li R."/>
            <person name="Lin C.F."/>
            <person name="Lin M.F."/>
            <person name="Lindblad-Toh K."/>
            <person name="Llopart A."/>
            <person name="Long M."/>
            <person name="Low L."/>
            <person name="Lozovsky E."/>
            <person name="Lu J."/>
            <person name="Luo M."/>
            <person name="Machado C.A."/>
            <person name="Makalowski W."/>
            <person name="Marzo M."/>
            <person name="Matsuda M."/>
            <person name="Matzkin L."/>
            <person name="McAllister B."/>
            <person name="McBride C.S."/>
            <person name="McKernan B."/>
            <person name="McKernan K."/>
            <person name="Mendez-Lago M."/>
            <person name="Minx P."/>
            <person name="Mollenhauer M.U."/>
            <person name="Montooth K."/>
            <person name="Mount S.M."/>
            <person name="Mu X."/>
            <person name="Myers E."/>
            <person name="Negre B."/>
            <person name="Newfeld S."/>
            <person name="Nielsen R."/>
            <person name="Noor M.A."/>
            <person name="O'Grady P."/>
            <person name="Pachter L."/>
            <person name="Papaceit M."/>
            <person name="Parisi M.J."/>
            <person name="Parisi M."/>
            <person name="Parts L."/>
            <person name="Pedersen J.S."/>
            <person name="Pesole G."/>
            <person name="Phillippy A.M."/>
            <person name="Ponting C.P."/>
            <person name="Pop M."/>
            <person name="Porcelli D."/>
            <person name="Powell J.R."/>
            <person name="Prohaska S."/>
            <person name="Pruitt K."/>
            <person name="Puig M."/>
            <person name="Quesneville H."/>
            <person name="Ram K.R."/>
            <person name="Rand D."/>
            <person name="Rasmussen M.D."/>
            <person name="Reed L.K."/>
            <person name="Reenan R."/>
            <person name="Reily A."/>
            <person name="Remington K.A."/>
            <person name="Rieger T.T."/>
            <person name="Ritchie M.G."/>
            <person name="Robin C."/>
            <person name="Rogers Y.H."/>
            <person name="Rohde C."/>
            <person name="Rozas J."/>
            <person name="Rubenfield M.J."/>
            <person name="Ruiz A."/>
            <person name="Russo S."/>
            <person name="Salzberg S.L."/>
            <person name="Sanchez-Gracia A."/>
            <person name="Saranga D.J."/>
            <person name="Sato H."/>
            <person name="Schaeffer S.W."/>
            <person name="Schatz M.C."/>
            <person name="Schlenke T."/>
            <person name="Schwartz R."/>
            <person name="Segarra C."/>
            <person name="Singh R.S."/>
            <person name="Sirot L."/>
            <person name="Sirota M."/>
            <person name="Sisneros N.B."/>
            <person name="Smith C.D."/>
            <person name="Smith T.F."/>
            <person name="Spieth J."/>
            <person name="Stage D.E."/>
            <person name="Stark A."/>
            <person name="Stephan W."/>
            <person name="Strausberg R.L."/>
            <person name="Strempel S."/>
            <person name="Sturgill D."/>
            <person name="Sutton G."/>
            <person name="Sutton G.G."/>
            <person name="Tao W."/>
            <person name="Teichmann S."/>
            <person name="Tobari Y.N."/>
            <person name="Tomimura Y."/>
            <person name="Tsolas J.M."/>
            <person name="Valente V.L."/>
            <person name="Venter E."/>
            <person name="Venter J.C."/>
            <person name="Vicario S."/>
            <person name="Vieira F.G."/>
            <person name="Vilella A.J."/>
            <person name="Villasante A."/>
            <person name="Walenz B."/>
            <person name="Wang J."/>
            <person name="Wasserman M."/>
            <person name="Watts T."/>
            <person name="Wilson D."/>
            <person name="Wilson R.K."/>
            <person name="Wing R.A."/>
            <person name="Wolfner M.F."/>
            <person name="Wong A."/>
            <person name="Wong G.K."/>
            <person name="Wu C.I."/>
            <person name="Wu G."/>
            <person name="Yamamoto D."/>
            <person name="Yang H.P."/>
            <person name="Yang S.P."/>
            <person name="Yorke J.A."/>
            <person name="Yoshida K."/>
            <person name="Zdobnov E."/>
            <person name="Zhang P."/>
            <person name="Zhang Y."/>
            <person name="Zimin A.V."/>
            <person name="Baldwin J."/>
            <person name="Abdouelleil A."/>
            <person name="Abdulkadir J."/>
            <person name="Abebe A."/>
            <person name="Abera B."/>
            <person name="Abreu J."/>
            <person name="Acer S.C."/>
            <person name="Aftuck L."/>
            <person name="Alexander A."/>
            <person name="An P."/>
            <person name="Anderson E."/>
            <person name="Anderson S."/>
            <person name="Arachi H."/>
            <person name="Azer M."/>
            <person name="Bachantsang P."/>
            <person name="Barry A."/>
            <person name="Bayul T."/>
            <person name="Berlin A."/>
            <person name="Bessette D."/>
            <person name="Bloom T."/>
            <person name="Blye J."/>
            <person name="Boguslavskiy L."/>
            <person name="Bonnet C."/>
            <person name="Boukhgalter B."/>
            <person name="Bourzgui I."/>
            <person name="Brown A."/>
            <person name="Cahill P."/>
            <person name="Channer S."/>
            <person name="Cheshatsang Y."/>
            <person name="Chuda L."/>
            <person name="Citroen M."/>
            <person name="Collymore A."/>
            <person name="Cooke P."/>
            <person name="Costello M."/>
            <person name="D'Aco K."/>
            <person name="Daza R."/>
            <person name="De Haan G."/>
            <person name="DeGray S."/>
            <person name="DeMaso C."/>
            <person name="Dhargay N."/>
            <person name="Dooley K."/>
            <person name="Dooley E."/>
            <person name="Doricent M."/>
            <person name="Dorje P."/>
            <person name="Dorjee K."/>
            <person name="Dupes A."/>
            <person name="Elong R."/>
            <person name="Falk J."/>
            <person name="Farina A."/>
            <person name="Faro S."/>
            <person name="Ferguson D."/>
            <person name="Fisher S."/>
            <person name="Foley C.D."/>
            <person name="Franke A."/>
            <person name="Friedrich D."/>
            <person name="Gadbois L."/>
            <person name="Gearin G."/>
            <person name="Gearin C.R."/>
            <person name="Giannoukos G."/>
            <person name="Goode T."/>
            <person name="Graham J."/>
            <person name="Grandbois E."/>
            <person name="Grewal S."/>
            <person name="Gyaltsen K."/>
            <person name="Hafez N."/>
            <person name="Hagos B."/>
            <person name="Hall J."/>
            <person name="Henson C."/>
            <person name="Hollinger A."/>
            <person name="Honan T."/>
            <person name="Huard M.D."/>
            <person name="Hughes L."/>
            <person name="Hurhula B."/>
            <person name="Husby M.E."/>
            <person name="Kamat A."/>
            <person name="Kanga B."/>
            <person name="Kashin S."/>
            <person name="Khazanovich D."/>
            <person name="Kisner P."/>
            <person name="Lance K."/>
            <person name="Lara M."/>
            <person name="Lee W."/>
            <person name="Lennon N."/>
            <person name="Letendre F."/>
            <person name="LeVine R."/>
            <person name="Lipovsky A."/>
            <person name="Liu X."/>
            <person name="Liu J."/>
            <person name="Liu S."/>
            <person name="Lokyitsang T."/>
            <person name="Lokyitsang Y."/>
            <person name="Lubonja R."/>
            <person name="Lui A."/>
            <person name="MacDonald P."/>
            <person name="Magnisalis V."/>
            <person name="Maru K."/>
            <person name="Matthews C."/>
            <person name="McCusker W."/>
            <person name="McDonough S."/>
            <person name="Mehta T."/>
            <person name="Meldrim J."/>
            <person name="Meneus L."/>
            <person name="Mihai O."/>
            <person name="Mihalev A."/>
            <person name="Mihova T."/>
            <person name="Mittelman R."/>
            <person name="Mlenga V."/>
            <person name="Montmayeur A."/>
            <person name="Mulrain L."/>
            <person name="Navidi A."/>
            <person name="Naylor J."/>
            <person name="Negash T."/>
            <person name="Nguyen T."/>
            <person name="Nguyen N."/>
            <person name="Nicol R."/>
            <person name="Norbu C."/>
            <person name="Norbu N."/>
            <person name="Novod N."/>
            <person name="O'Neill B."/>
            <person name="Osman S."/>
            <person name="Markiewicz E."/>
            <person name="Oyono O.L."/>
            <person name="Patti C."/>
            <person name="Phunkhang P."/>
            <person name="Pierre F."/>
            <person name="Priest M."/>
            <person name="Raghuraman S."/>
            <person name="Rege F."/>
            <person name="Reyes R."/>
            <person name="Rise C."/>
            <person name="Rogov P."/>
            <person name="Ross K."/>
            <person name="Ryan E."/>
            <person name="Settipalli S."/>
            <person name="Shea T."/>
            <person name="Sherpa N."/>
            <person name="Shi L."/>
            <person name="Shih D."/>
            <person name="Sparrow T."/>
            <person name="Spaulding J."/>
            <person name="Stalker J."/>
            <person name="Stange-Thomann N."/>
            <person name="Stavropoulos S."/>
            <person name="Stone C."/>
            <person name="Strader C."/>
            <person name="Tesfaye S."/>
            <person name="Thomson T."/>
            <person name="Thoulutsang Y."/>
            <person name="Thoulutsang D."/>
            <person name="Topham K."/>
            <person name="Topping I."/>
            <person name="Tsamla T."/>
            <person name="Vassiliev H."/>
            <person name="Vo A."/>
            <person name="Wangchuk T."/>
            <person name="Wangdi T."/>
            <person name="Weiand M."/>
            <person name="Wilkinson J."/>
            <person name="Wilson A."/>
            <person name="Yadav S."/>
            <person name="Young G."/>
            <person name="Yu Q."/>
            <person name="Zembek L."/>
            <person name="Zhong D."/>
            <person name="Zimmer A."/>
            <person name="Zwirko Z."/>
            <person name="Jaffe D.B."/>
            <person name="Alvarez P."/>
            <person name="Brockman W."/>
            <person name="Butler J."/>
            <person name="Chin C."/>
            <person name="Gnerre S."/>
            <person name="Grabherr M."/>
            <person name="Kleber M."/>
            <person name="Mauceli E."/>
            <person name="MacCallum I."/>
        </authorList>
    </citation>
    <scope>NUCLEOTIDE SEQUENCE [LARGE SCALE GENOMIC DNA]</scope>
    <source>
        <strain evidence="4">Tucson 15287-2541.00</strain>
    </source>
</reference>
<dbReference type="InParanoid" id="B4JJ75"/>
<dbReference type="GO" id="GO:0005777">
    <property type="term" value="C:peroxisome"/>
    <property type="evidence" value="ECO:0007669"/>
    <property type="project" value="TreeGrafter"/>
</dbReference>
<sequence>MTQPLAEFFEGTEIFVTGGSGVVGKALIEKLLRSCNVRRIFVLLRPRRELNVEQRLAKLRQAAIFQVLRVQKPNELDKLVAIPGDVSQQALGIDANHLKLLTQVSLVFHCAATVRFDEPLRVALQLNVGGTLEALKFAEQLRHLRVFVHVSTFFSNPYLQRVEPKYYSSPMDWRLCLRLLHEIKDDDELDALTRKLIVGFPNTYTFTKNLAESLINDYRTRLPVIVYRPSIVLFAVRDPLPGYAPSLMGAMGLFSLVGAGLLKTVYIGNTVHLDITPQDMGIKGMIYYTKCGYDAYQQGTPKELLVFQTSSRTHIPYTFKEMANHMDDYDLWYTGAFLNNLMVPGCHYTDNRFVYKFLVFTKQLIPALLVDLLMVLFRRPPVLMPIMRKLYHTLEVMKPFMLNNYDSPGTSKIQHLLQETKGTEFDLCEEYSTNYNPERLTSACSNMILSIRHDLLKEHPSTLPRAQLIMRIKTVVYRAILIYLLYKMLSWLWYHFLV</sequence>
<dbReference type="OMA" id="CNVRRIY"/>
<dbReference type="Proteomes" id="UP000001070">
    <property type="component" value="Unassembled WGS sequence"/>
</dbReference>
<accession>B4JJ75</accession>
<keyword evidence="4" id="KW-1185">Reference proteome</keyword>
<keyword evidence="1" id="KW-0444">Lipid biosynthesis</keyword>
<comment type="similarity">
    <text evidence="1">Belongs to the fatty acyl-CoA reductase family.</text>
</comment>
<feature type="transmembrane region" description="Helical" evidence="1">
    <location>
        <begin position="475"/>
        <end position="494"/>
    </location>
</feature>
<dbReference type="GO" id="GO:0010884">
    <property type="term" value="P:positive regulation of lipid storage"/>
    <property type="evidence" value="ECO:0007669"/>
    <property type="project" value="EnsemblMetazoa"/>
</dbReference>
<dbReference type="GO" id="GO:0035336">
    <property type="term" value="P:long-chain fatty-acyl-CoA metabolic process"/>
    <property type="evidence" value="ECO:0007669"/>
    <property type="project" value="TreeGrafter"/>
</dbReference>
<dbReference type="EC" id="1.2.1.84" evidence="1"/>
<dbReference type="HOGENOM" id="CLU_024661_0_2_1"/>
<dbReference type="GO" id="GO:0030308">
    <property type="term" value="P:negative regulation of cell growth"/>
    <property type="evidence" value="ECO:0007669"/>
    <property type="project" value="EnsemblMetazoa"/>
</dbReference>
<dbReference type="EMBL" id="CH916370">
    <property type="protein sequence ID" value="EDV99627.1"/>
    <property type="molecule type" value="Genomic_DNA"/>
</dbReference>
<gene>
    <name evidence="3" type="primary">Dgri\GH12315</name>
    <name evidence="3" type="ORF">Dgri_GH12315</name>
</gene>
<dbReference type="CDD" id="cd05236">
    <property type="entry name" value="FAR-N_SDR_e"/>
    <property type="match status" value="1"/>
</dbReference>
<evidence type="ECO:0000313" key="4">
    <source>
        <dbReference type="Proteomes" id="UP000001070"/>
    </source>
</evidence>
<proteinExistence type="inferred from homology"/>
<dbReference type="PANTHER" id="PTHR11011:SF24">
    <property type="entry name" value="FATTY ACYL-COA REDUCTASE"/>
    <property type="match status" value="1"/>
</dbReference>
<dbReference type="GO" id="GO:0080019">
    <property type="term" value="F:alcohol-forming very long-chain fatty acyl-CoA reductase activity"/>
    <property type="evidence" value="ECO:0007669"/>
    <property type="project" value="EnsemblMetazoa"/>
</dbReference>
<dbReference type="SUPFAM" id="SSF51735">
    <property type="entry name" value="NAD(P)-binding Rossmann-fold domains"/>
    <property type="match status" value="1"/>
</dbReference>
<dbReference type="PhylomeDB" id="B4JJ75"/>
<dbReference type="eggNOG" id="KOG1221">
    <property type="taxonomic scope" value="Eukaryota"/>
</dbReference>
<evidence type="ECO:0000259" key="2">
    <source>
        <dbReference type="Pfam" id="PF07993"/>
    </source>
</evidence>
<protein>
    <recommendedName>
        <fullName evidence="1">Fatty acyl-CoA reductase</fullName>
        <ecNumber evidence="1">1.2.1.84</ecNumber>
    </recommendedName>
</protein>
<dbReference type="FunCoup" id="B4JJ75">
    <property type="interactions" value="89"/>
</dbReference>
<keyword evidence="1" id="KW-1133">Transmembrane helix</keyword>
<dbReference type="InterPro" id="IPR026055">
    <property type="entry name" value="FAR"/>
</dbReference>
<evidence type="ECO:0000256" key="1">
    <source>
        <dbReference type="RuleBase" id="RU363097"/>
    </source>
</evidence>
<dbReference type="AlphaFoldDB" id="B4JJ75"/>
<keyword evidence="1" id="KW-0472">Membrane</keyword>
<dbReference type="InterPro" id="IPR036291">
    <property type="entry name" value="NAD(P)-bd_dom_sf"/>
</dbReference>
<comment type="catalytic activity">
    <reaction evidence="1">
        <text>a long-chain fatty acyl-CoA + 2 NADPH + 2 H(+) = a long-chain primary fatty alcohol + 2 NADP(+) + CoA</text>
        <dbReference type="Rhea" id="RHEA:52716"/>
        <dbReference type="ChEBI" id="CHEBI:15378"/>
        <dbReference type="ChEBI" id="CHEBI:57287"/>
        <dbReference type="ChEBI" id="CHEBI:57783"/>
        <dbReference type="ChEBI" id="CHEBI:58349"/>
        <dbReference type="ChEBI" id="CHEBI:77396"/>
        <dbReference type="ChEBI" id="CHEBI:83139"/>
        <dbReference type="EC" id="1.2.1.84"/>
    </reaction>
</comment>
<keyword evidence="1" id="KW-0521">NADP</keyword>
<keyword evidence="1" id="KW-0443">Lipid metabolism</keyword>
<dbReference type="GO" id="GO:0102965">
    <property type="term" value="F:alcohol-forming long-chain fatty acyl-CoA reductase activity"/>
    <property type="evidence" value="ECO:0007669"/>
    <property type="project" value="UniProtKB-EC"/>
</dbReference>
<name>B4JJ75_DROGR</name>
<dbReference type="InterPro" id="IPR013120">
    <property type="entry name" value="FAR_NAD-bd"/>
</dbReference>
<comment type="function">
    <text evidence="1">Catalyzes the reduction of fatty acyl-CoA to fatty alcohols.</text>
</comment>
<dbReference type="PANTHER" id="PTHR11011">
    <property type="entry name" value="MALE STERILITY PROTEIN 2-RELATED"/>
    <property type="match status" value="1"/>
</dbReference>
<feature type="domain" description="Thioester reductase (TE)" evidence="2">
    <location>
        <begin position="16"/>
        <end position="283"/>
    </location>
</feature>
<evidence type="ECO:0000313" key="3">
    <source>
        <dbReference type="EMBL" id="EDV99627.1"/>
    </source>
</evidence>
<dbReference type="Gene3D" id="3.40.50.720">
    <property type="entry name" value="NAD(P)-binding Rossmann-like Domain"/>
    <property type="match status" value="1"/>
</dbReference>
<keyword evidence="1" id="KW-0812">Transmembrane</keyword>
<dbReference type="OrthoDB" id="429813at2759"/>
<organism evidence="4">
    <name type="scientific">Drosophila grimshawi</name>
    <name type="common">Hawaiian fruit fly</name>
    <name type="synonym">Idiomyia grimshawi</name>
    <dbReference type="NCBI Taxonomy" id="7222"/>
    <lineage>
        <taxon>Eukaryota</taxon>
        <taxon>Metazoa</taxon>
        <taxon>Ecdysozoa</taxon>
        <taxon>Arthropoda</taxon>
        <taxon>Hexapoda</taxon>
        <taxon>Insecta</taxon>
        <taxon>Pterygota</taxon>
        <taxon>Neoptera</taxon>
        <taxon>Endopterygota</taxon>
        <taxon>Diptera</taxon>
        <taxon>Brachycera</taxon>
        <taxon>Muscomorpha</taxon>
        <taxon>Ephydroidea</taxon>
        <taxon>Drosophilidae</taxon>
        <taxon>Drosophila</taxon>
        <taxon>Hawaiian Drosophila</taxon>
    </lineage>
</organism>
<dbReference type="Pfam" id="PF07993">
    <property type="entry name" value="NAD_binding_4"/>
    <property type="match status" value="1"/>
</dbReference>
<dbReference type="KEGG" id="dgr:6565039"/>
<keyword evidence="1" id="KW-0560">Oxidoreductase</keyword>